<dbReference type="Proteomes" id="UP001489004">
    <property type="component" value="Unassembled WGS sequence"/>
</dbReference>
<keyword evidence="2" id="KW-1185">Reference proteome</keyword>
<dbReference type="AlphaFoldDB" id="A0AAW1QSH8"/>
<accession>A0AAW1QSH8</accession>
<evidence type="ECO:0000313" key="2">
    <source>
        <dbReference type="Proteomes" id="UP001489004"/>
    </source>
</evidence>
<evidence type="ECO:0000313" key="1">
    <source>
        <dbReference type="EMBL" id="KAK9824445.1"/>
    </source>
</evidence>
<name>A0AAW1QSH8_9CHLO</name>
<sequence length="225" mass="23408">MYNLDLFNLTAGLWPSQVIVCANSGAYTGAGTAAFDSTCITLDPSGAGQCCQEFPIPPGFRPNSIGTGNGPFYPLATLDPANGGGPTTGYIVGLKVDKQPAYEFVAPSTQLAALFPEEVNLDYEYQDFTCPVPGGAFSLPAPFIGVAQAQPYPAAALAAFGAICRDACAADFSCLSLGFRDQLDEGKGSCFLKFASGNKQTSGKVNYYAAQRILTSPAPVDVPSD</sequence>
<comment type="caution">
    <text evidence="1">The sequence shown here is derived from an EMBL/GenBank/DDBJ whole genome shotgun (WGS) entry which is preliminary data.</text>
</comment>
<dbReference type="EMBL" id="JALJOR010000002">
    <property type="protein sequence ID" value="KAK9824445.1"/>
    <property type="molecule type" value="Genomic_DNA"/>
</dbReference>
<evidence type="ECO:0008006" key="3">
    <source>
        <dbReference type="Google" id="ProtNLM"/>
    </source>
</evidence>
<proteinExistence type="predicted"/>
<organism evidence="1 2">
    <name type="scientific">[Myrmecia] bisecta</name>
    <dbReference type="NCBI Taxonomy" id="41462"/>
    <lineage>
        <taxon>Eukaryota</taxon>
        <taxon>Viridiplantae</taxon>
        <taxon>Chlorophyta</taxon>
        <taxon>core chlorophytes</taxon>
        <taxon>Trebouxiophyceae</taxon>
        <taxon>Trebouxiales</taxon>
        <taxon>Trebouxiaceae</taxon>
        <taxon>Myrmecia</taxon>
    </lineage>
</organism>
<gene>
    <name evidence="1" type="ORF">WJX72_010294</name>
</gene>
<protein>
    <recommendedName>
        <fullName evidence="3">Apple domain-containing protein</fullName>
    </recommendedName>
</protein>
<reference evidence="1 2" key="1">
    <citation type="journal article" date="2024" name="Nat. Commun.">
        <title>Phylogenomics reveals the evolutionary origins of lichenization in chlorophyte algae.</title>
        <authorList>
            <person name="Puginier C."/>
            <person name="Libourel C."/>
            <person name="Otte J."/>
            <person name="Skaloud P."/>
            <person name="Haon M."/>
            <person name="Grisel S."/>
            <person name="Petersen M."/>
            <person name="Berrin J.G."/>
            <person name="Delaux P.M."/>
            <person name="Dal Grande F."/>
            <person name="Keller J."/>
        </authorList>
    </citation>
    <scope>NUCLEOTIDE SEQUENCE [LARGE SCALE GENOMIC DNA]</scope>
    <source>
        <strain evidence="1 2">SAG 2043</strain>
    </source>
</reference>